<evidence type="ECO:0000256" key="4">
    <source>
        <dbReference type="ARBA" id="ARBA00022847"/>
    </source>
</evidence>
<dbReference type="AlphaFoldDB" id="F6DC65"/>
<evidence type="ECO:0000256" key="2">
    <source>
        <dbReference type="ARBA" id="ARBA00022448"/>
    </source>
</evidence>
<dbReference type="Proteomes" id="UP000009232">
    <property type="component" value="Chromosome"/>
</dbReference>
<accession>F6DC65</accession>
<evidence type="ECO:0000313" key="9">
    <source>
        <dbReference type="EMBL" id="AEG31451.1"/>
    </source>
</evidence>
<keyword evidence="6 8" id="KW-0472">Membrane</keyword>
<proteinExistence type="predicted"/>
<feature type="transmembrane region" description="Helical" evidence="8">
    <location>
        <begin position="80"/>
        <end position="101"/>
    </location>
</feature>
<reference evidence="9 10" key="1">
    <citation type="submission" date="2011-05" db="EMBL/GenBank/DDBJ databases">
        <title>Complete sequence of Thioalkalimicrobium cyclicum ALM1.</title>
        <authorList>
            <consortium name="US DOE Joint Genome Institute"/>
            <person name="Lucas S."/>
            <person name="Han J."/>
            <person name="Lapidus A."/>
            <person name="Cheng J.-F."/>
            <person name="Goodwin L."/>
            <person name="Pitluck S."/>
            <person name="Peters L."/>
            <person name="Mikhailova N."/>
            <person name="Davenport K."/>
            <person name="Han C."/>
            <person name="Tapia R."/>
            <person name="Land M."/>
            <person name="Hauser L."/>
            <person name="Kyrpides N."/>
            <person name="Ivanova N."/>
            <person name="Pagani I."/>
            <person name="Kappler U."/>
            <person name="Woyke T."/>
        </authorList>
    </citation>
    <scope>NUCLEOTIDE SEQUENCE [LARGE SCALE GENOMIC DNA]</scope>
    <source>
        <strain evidence="10">DSM 14477 / JCM 11371 / ALM1</strain>
    </source>
</reference>
<dbReference type="InterPro" id="IPR036458">
    <property type="entry name" value="Na:dicarbo_symporter_sf"/>
</dbReference>
<dbReference type="EMBL" id="CP002776">
    <property type="protein sequence ID" value="AEG31451.1"/>
    <property type="molecule type" value="Genomic_DNA"/>
</dbReference>
<dbReference type="GO" id="GO:1902475">
    <property type="term" value="P:L-alpha-amino acid transmembrane transport"/>
    <property type="evidence" value="ECO:0007669"/>
    <property type="project" value="UniProtKB-ARBA"/>
</dbReference>
<dbReference type="Gene3D" id="1.10.3860.10">
    <property type="entry name" value="Sodium:dicarboxylate symporter"/>
    <property type="match status" value="1"/>
</dbReference>
<dbReference type="Pfam" id="PF00375">
    <property type="entry name" value="SDF"/>
    <property type="match status" value="1"/>
</dbReference>
<evidence type="ECO:0000256" key="7">
    <source>
        <dbReference type="ARBA" id="ARBA00023180"/>
    </source>
</evidence>
<feature type="transmembrane region" description="Helical" evidence="8">
    <location>
        <begin position="143"/>
        <end position="166"/>
    </location>
</feature>
<dbReference type="GO" id="GO:0016020">
    <property type="term" value="C:membrane"/>
    <property type="evidence" value="ECO:0007669"/>
    <property type="project" value="UniProtKB-SubCell"/>
</dbReference>
<dbReference type="RefSeq" id="WP_013835230.1">
    <property type="nucleotide sequence ID" value="NC_015581.1"/>
</dbReference>
<dbReference type="eggNOG" id="COG1301">
    <property type="taxonomic scope" value="Bacteria"/>
</dbReference>
<feature type="transmembrane region" description="Helical" evidence="8">
    <location>
        <begin position="46"/>
        <end position="68"/>
    </location>
</feature>
<dbReference type="PANTHER" id="PTHR11958:SF63">
    <property type="entry name" value="AMINO ACID TRANSPORTER"/>
    <property type="match status" value="1"/>
</dbReference>
<evidence type="ECO:0000313" key="10">
    <source>
        <dbReference type="Proteomes" id="UP000009232"/>
    </source>
</evidence>
<feature type="transmembrane region" description="Helical" evidence="8">
    <location>
        <begin position="223"/>
        <end position="248"/>
    </location>
</feature>
<comment type="subcellular location">
    <subcellularLocation>
        <location evidence="1">Membrane</location>
        <topology evidence="1">Multi-pass membrane protein</topology>
    </subcellularLocation>
</comment>
<keyword evidence="5 8" id="KW-1133">Transmembrane helix</keyword>
<dbReference type="KEGG" id="tcy:Thicy_0679"/>
<feature type="transmembrane region" description="Helical" evidence="8">
    <location>
        <begin position="358"/>
        <end position="380"/>
    </location>
</feature>
<protein>
    <submittedName>
        <fullName evidence="9">Sodium:dicarboxylate symporter</fullName>
    </submittedName>
</protein>
<keyword evidence="3 8" id="KW-0812">Transmembrane</keyword>
<feature type="transmembrane region" description="Helical" evidence="8">
    <location>
        <begin position="187"/>
        <end position="211"/>
    </location>
</feature>
<name>F6DC65_THICA</name>
<dbReference type="STRING" id="717773.Thicy_0679"/>
<dbReference type="InterPro" id="IPR001991">
    <property type="entry name" value="Na-dicarboxylate_symporter"/>
</dbReference>
<dbReference type="PANTHER" id="PTHR11958">
    <property type="entry name" value="SODIUM/DICARBOXYLATE SYMPORTER-RELATED"/>
    <property type="match status" value="1"/>
</dbReference>
<evidence type="ECO:0000256" key="5">
    <source>
        <dbReference type="ARBA" id="ARBA00022989"/>
    </source>
</evidence>
<keyword evidence="10" id="KW-1185">Reference proteome</keyword>
<dbReference type="PRINTS" id="PR00173">
    <property type="entry name" value="EDTRNSPORT"/>
</dbReference>
<keyword evidence="2" id="KW-0813">Transport</keyword>
<dbReference type="GO" id="GO:0015293">
    <property type="term" value="F:symporter activity"/>
    <property type="evidence" value="ECO:0007669"/>
    <property type="project" value="UniProtKB-KW"/>
</dbReference>
<feature type="transmembrane region" description="Helical" evidence="8">
    <location>
        <begin position="335"/>
        <end position="352"/>
    </location>
</feature>
<evidence type="ECO:0000256" key="8">
    <source>
        <dbReference type="SAM" id="Phobius"/>
    </source>
</evidence>
<sequence length="418" mass="44088">MALPIQILIALVLAAIAGTLSGTTGQVFGISALAVFDFIGTLFLNALKMIVIPLVVSAIILGVTNLGGQGGFGRMGLKTIGYYLTTGFIAVVIGLSLVNLIKPGISDAEPPQLEANAQIMMAVEGRGSGDLVEIFLRMVPDNIFAAAVEMQMLGLIFFSIVFGFFLSRISGPGRDTMQNFWQGLFDVMMLITQWVMKFAPYGVFGLVAAAVARTGFEQFGSLAWFFVTVVLALATHFLIVMPLILRFVGGVRSPWQHYRAMAPALLTAFSTSSSASTLPVTLANIEQRVGVSNRVSSFVLPLGATVNMDGTALFECVAVLFIAQLFGVELSFAQQVLVVVLALATSIGVAGIPSASLVAISVILLAVGLPLEALGLLLVVDRLLDMMRTSVNIFSDSVGAVVIANLEGEAVSYPISGN</sequence>
<organism evidence="9 10">
    <name type="scientific">Thiomicrospira cyclica (strain DSM 14477 / JCM 11371 / ALM1)</name>
    <name type="common">Thioalkalimicrobium cyclicum</name>
    <dbReference type="NCBI Taxonomy" id="717773"/>
    <lineage>
        <taxon>Bacteria</taxon>
        <taxon>Pseudomonadati</taxon>
        <taxon>Pseudomonadota</taxon>
        <taxon>Gammaproteobacteria</taxon>
        <taxon>Thiotrichales</taxon>
        <taxon>Piscirickettsiaceae</taxon>
        <taxon>Thiomicrospira</taxon>
    </lineage>
</organism>
<dbReference type="HOGENOM" id="CLU_019375_7_1_6"/>
<dbReference type="OrthoDB" id="9766690at2"/>
<keyword evidence="4" id="KW-0769">Symport</keyword>
<gene>
    <name evidence="9" type="ordered locus">Thicy_0679</name>
</gene>
<keyword evidence="7" id="KW-0325">Glycoprotein</keyword>
<evidence type="ECO:0000256" key="6">
    <source>
        <dbReference type="ARBA" id="ARBA00023136"/>
    </source>
</evidence>
<evidence type="ECO:0000256" key="1">
    <source>
        <dbReference type="ARBA" id="ARBA00004141"/>
    </source>
</evidence>
<dbReference type="InterPro" id="IPR018107">
    <property type="entry name" value="Na-dicarboxylate_symporter_CS"/>
</dbReference>
<dbReference type="PROSITE" id="PS00714">
    <property type="entry name" value="NA_DICARBOXYL_SYMP_2"/>
    <property type="match status" value="1"/>
</dbReference>
<evidence type="ECO:0000256" key="3">
    <source>
        <dbReference type="ARBA" id="ARBA00022692"/>
    </source>
</evidence>
<dbReference type="SUPFAM" id="SSF118215">
    <property type="entry name" value="Proton glutamate symport protein"/>
    <property type="match status" value="1"/>
</dbReference>
<dbReference type="InterPro" id="IPR050746">
    <property type="entry name" value="DAACS"/>
</dbReference>